<accession>A0A6G1JT43</accession>
<gene>
    <name evidence="2" type="ORF">K504DRAFT_392851</name>
</gene>
<organism evidence="2 3">
    <name type="scientific">Pleomassaria siparia CBS 279.74</name>
    <dbReference type="NCBI Taxonomy" id="1314801"/>
    <lineage>
        <taxon>Eukaryota</taxon>
        <taxon>Fungi</taxon>
        <taxon>Dikarya</taxon>
        <taxon>Ascomycota</taxon>
        <taxon>Pezizomycotina</taxon>
        <taxon>Dothideomycetes</taxon>
        <taxon>Pleosporomycetidae</taxon>
        <taxon>Pleosporales</taxon>
        <taxon>Pleomassariaceae</taxon>
        <taxon>Pleomassaria</taxon>
    </lineage>
</organism>
<evidence type="ECO:0000313" key="2">
    <source>
        <dbReference type="EMBL" id="KAF2703337.1"/>
    </source>
</evidence>
<protein>
    <submittedName>
        <fullName evidence="2">Uncharacterized protein</fullName>
    </submittedName>
</protein>
<evidence type="ECO:0000256" key="1">
    <source>
        <dbReference type="SAM" id="MobiDB-lite"/>
    </source>
</evidence>
<reference evidence="2" key="1">
    <citation type="journal article" date="2020" name="Stud. Mycol.">
        <title>101 Dothideomycetes genomes: a test case for predicting lifestyles and emergence of pathogens.</title>
        <authorList>
            <person name="Haridas S."/>
            <person name="Albert R."/>
            <person name="Binder M."/>
            <person name="Bloem J."/>
            <person name="Labutti K."/>
            <person name="Salamov A."/>
            <person name="Andreopoulos B."/>
            <person name="Baker S."/>
            <person name="Barry K."/>
            <person name="Bills G."/>
            <person name="Bluhm B."/>
            <person name="Cannon C."/>
            <person name="Castanera R."/>
            <person name="Culley D."/>
            <person name="Daum C."/>
            <person name="Ezra D."/>
            <person name="Gonzalez J."/>
            <person name="Henrissat B."/>
            <person name="Kuo A."/>
            <person name="Liang C."/>
            <person name="Lipzen A."/>
            <person name="Lutzoni F."/>
            <person name="Magnuson J."/>
            <person name="Mondo S."/>
            <person name="Nolan M."/>
            <person name="Ohm R."/>
            <person name="Pangilinan J."/>
            <person name="Park H.-J."/>
            <person name="Ramirez L."/>
            <person name="Alfaro M."/>
            <person name="Sun H."/>
            <person name="Tritt A."/>
            <person name="Yoshinaga Y."/>
            <person name="Zwiers L.-H."/>
            <person name="Turgeon B."/>
            <person name="Goodwin S."/>
            <person name="Spatafora J."/>
            <person name="Crous P."/>
            <person name="Grigoriev I."/>
        </authorList>
    </citation>
    <scope>NUCLEOTIDE SEQUENCE</scope>
    <source>
        <strain evidence="2">CBS 279.74</strain>
    </source>
</reference>
<feature type="region of interest" description="Disordered" evidence="1">
    <location>
        <begin position="39"/>
        <end position="94"/>
    </location>
</feature>
<name>A0A6G1JT43_9PLEO</name>
<dbReference type="Proteomes" id="UP000799428">
    <property type="component" value="Unassembled WGS sequence"/>
</dbReference>
<keyword evidence="3" id="KW-1185">Reference proteome</keyword>
<feature type="compositionally biased region" description="Polar residues" evidence="1">
    <location>
        <begin position="60"/>
        <end position="85"/>
    </location>
</feature>
<feature type="compositionally biased region" description="Low complexity" evidence="1">
    <location>
        <begin position="43"/>
        <end position="54"/>
    </location>
</feature>
<proteinExistence type="predicted"/>
<dbReference type="OrthoDB" id="5286775at2759"/>
<evidence type="ECO:0000313" key="3">
    <source>
        <dbReference type="Proteomes" id="UP000799428"/>
    </source>
</evidence>
<dbReference type="AlphaFoldDB" id="A0A6G1JT43"/>
<sequence length="412" mass="46942">MAFLTNVTNRIWSFVSPRKTQERREKPFKVPLTPLKRARARVPARASASASASRIYNEEMSPQTRIQQWNVETPSSSGSVDQTNLPPSPPQSLERQYHDADSIILLDEIIDMNPQGEPAWDANEDTYVAEDGDYLQKQKAVDCEVEIARRREQGRNLLDAGWTEDAVALFQKLGTRGAEPLLLQEWYDDFEMLPEILFTTIVDLAYIKPMYGSDFHAQKALSDLFDVGPRARDALLTKAPVRTAERQIRLGIHKYNRWAMKEDGGFPTLWDGLSLFQIHTCPKTVNPSALEAKAIHRLKRLAERWRDAFRHRVIQNSKQDKIKPDLDCIPEVPTLYAVLASHTIMAFVSYDAKAANPGLRTIAMFDFGLDDYDVWNAFAVAIFVIHCRNRMIELEEFLPYAETTGTDSDPDI</sequence>
<dbReference type="EMBL" id="MU005788">
    <property type="protein sequence ID" value="KAF2703337.1"/>
    <property type="molecule type" value="Genomic_DNA"/>
</dbReference>